<organism evidence="1">
    <name type="scientific">Tetraselmis sp. GSL018</name>
    <dbReference type="NCBI Taxonomy" id="582737"/>
    <lineage>
        <taxon>Eukaryota</taxon>
        <taxon>Viridiplantae</taxon>
        <taxon>Chlorophyta</taxon>
        <taxon>core chlorophytes</taxon>
        <taxon>Chlorodendrophyceae</taxon>
        <taxon>Chlorodendrales</taxon>
        <taxon>Chlorodendraceae</taxon>
        <taxon>Tetraselmis</taxon>
    </lineage>
</organism>
<dbReference type="AlphaFoldDB" id="A0A061QW58"/>
<evidence type="ECO:0000313" key="1">
    <source>
        <dbReference type="EMBL" id="JAC64912.1"/>
    </source>
</evidence>
<proteinExistence type="predicted"/>
<name>A0A061QW58_9CHLO</name>
<accession>A0A061QW58</accession>
<protein>
    <submittedName>
        <fullName evidence="1">Uncharacterized protein</fullName>
    </submittedName>
</protein>
<sequence length="102" mass="11401">MENFLSAANVNNCFQDSHVTQISTAEHILMIKFENSVESTQGAVLDDAFSDFTWHGKLLYLFPAFLVSSCDRSSHNNRNTFAGRDTKTTATSLCTCQRSTQQ</sequence>
<dbReference type="EMBL" id="GBEZ01021876">
    <property type="protein sequence ID" value="JAC64912.1"/>
    <property type="molecule type" value="Transcribed_RNA"/>
</dbReference>
<reference evidence="1" key="1">
    <citation type="submission" date="2014-05" db="EMBL/GenBank/DDBJ databases">
        <title>The transcriptome of the halophilic microalga Tetraselmis sp. GSL018 isolated from the Great Salt Lake, Utah.</title>
        <authorList>
            <person name="Jinkerson R.E."/>
            <person name="D'Adamo S."/>
            <person name="Posewitz M.C."/>
        </authorList>
    </citation>
    <scope>NUCLEOTIDE SEQUENCE</scope>
    <source>
        <strain evidence="1">GSL018</strain>
    </source>
</reference>
<gene>
    <name evidence="1" type="ORF">TSPGSL018_17254</name>
</gene>